<keyword evidence="2" id="KW-1003">Cell membrane</keyword>
<evidence type="ECO:0000256" key="1">
    <source>
        <dbReference type="ARBA" id="ARBA00004651"/>
    </source>
</evidence>
<keyword evidence="6 10" id="KW-0472">Membrane</keyword>
<dbReference type="GO" id="GO:0043410">
    <property type="term" value="P:positive regulation of MAPK cascade"/>
    <property type="evidence" value="ECO:0007669"/>
    <property type="project" value="TreeGrafter"/>
</dbReference>
<dbReference type="AlphaFoldDB" id="A0A210PPC4"/>
<dbReference type="PROSITE" id="PS50262">
    <property type="entry name" value="G_PROTEIN_RECEP_F1_2"/>
    <property type="match status" value="1"/>
</dbReference>
<dbReference type="PANTHER" id="PTHR24248">
    <property type="entry name" value="ADRENERGIC RECEPTOR-RELATED G-PROTEIN COUPLED RECEPTOR"/>
    <property type="match status" value="1"/>
</dbReference>
<keyword evidence="4 10" id="KW-1133">Transmembrane helix</keyword>
<evidence type="ECO:0000256" key="5">
    <source>
        <dbReference type="ARBA" id="ARBA00023040"/>
    </source>
</evidence>
<evidence type="ECO:0000256" key="8">
    <source>
        <dbReference type="ARBA" id="ARBA00023224"/>
    </source>
</evidence>
<evidence type="ECO:0000256" key="3">
    <source>
        <dbReference type="ARBA" id="ARBA00022692"/>
    </source>
</evidence>
<dbReference type="SUPFAM" id="SSF81321">
    <property type="entry name" value="Family A G protein-coupled receptor-like"/>
    <property type="match status" value="1"/>
</dbReference>
<feature type="domain" description="G-protein coupled receptors family 1 profile" evidence="11">
    <location>
        <begin position="54"/>
        <end position="344"/>
    </location>
</feature>
<evidence type="ECO:0000313" key="13">
    <source>
        <dbReference type="Proteomes" id="UP000242188"/>
    </source>
</evidence>
<dbReference type="GO" id="GO:0007204">
    <property type="term" value="P:positive regulation of cytosolic calcium ion concentration"/>
    <property type="evidence" value="ECO:0007669"/>
    <property type="project" value="TreeGrafter"/>
</dbReference>
<evidence type="ECO:0000256" key="7">
    <source>
        <dbReference type="ARBA" id="ARBA00023170"/>
    </source>
</evidence>
<dbReference type="CDD" id="cd14967">
    <property type="entry name" value="7tmA_amine_R-like"/>
    <property type="match status" value="1"/>
</dbReference>
<comment type="subcellular location">
    <subcellularLocation>
        <location evidence="1">Cell membrane</location>
        <topology evidence="1">Multi-pass membrane protein</topology>
    </subcellularLocation>
</comment>
<feature type="transmembrane region" description="Helical" evidence="10">
    <location>
        <begin position="74"/>
        <end position="93"/>
    </location>
</feature>
<evidence type="ECO:0000313" key="12">
    <source>
        <dbReference type="EMBL" id="OWF38341.1"/>
    </source>
</evidence>
<comment type="caution">
    <text evidence="12">The sequence shown here is derived from an EMBL/GenBank/DDBJ whole genome shotgun (WGS) entry which is preliminary data.</text>
</comment>
<evidence type="ECO:0000256" key="10">
    <source>
        <dbReference type="SAM" id="Phobius"/>
    </source>
</evidence>
<dbReference type="OrthoDB" id="10063595at2759"/>
<feature type="transmembrane region" description="Helical" evidence="10">
    <location>
        <begin position="324"/>
        <end position="347"/>
    </location>
</feature>
<sequence length="388" mass="43512">MNASTIVTTMNDNNSERCNTTLLAIYQEEDDGSLERIIIPGVALSLMCIIIIVGNIFVLLVVPRLPKPRRPTRYLVMNLAVADLGLGIFILPLSSYNEIVSWPFGERWCIVHAVGDSLLCMSSLYTLCALAVDRYIGVTRPLRYNVIMTDRMVLVMVIVVWLLASSVSCPPLFGWRQPPPDDPTVCLITTHFSYVIESCVLGFFLPSIVVMCLYTKIYIVARKHIFDISRNIILPNKDQDKDSVSASSFSSSISGSSQDVRISVVTSNCQNQAALLKKVAKIRMEVRAAKTFGKVLGIFVICWMPFIVLYPFGCLCSACVIPEIAWDIVFWLGYANSMMNPFVYVLSSQEYRKVFSRLLWCRNKSESQVDVLNVVPRRGATNVPSEKF</sequence>
<accession>A0A210PPC4</accession>
<dbReference type="EMBL" id="NEDP02005569">
    <property type="protein sequence ID" value="OWF38341.1"/>
    <property type="molecule type" value="Genomic_DNA"/>
</dbReference>
<dbReference type="Gene3D" id="1.20.1070.10">
    <property type="entry name" value="Rhodopsin 7-helix transmembrane proteins"/>
    <property type="match status" value="1"/>
</dbReference>
<dbReference type="GO" id="GO:0004937">
    <property type="term" value="F:alpha1-adrenergic receptor activity"/>
    <property type="evidence" value="ECO:0007669"/>
    <property type="project" value="TreeGrafter"/>
</dbReference>
<dbReference type="PRINTS" id="PR00237">
    <property type="entry name" value="GPCRRHODOPSN"/>
</dbReference>
<dbReference type="GO" id="GO:0007267">
    <property type="term" value="P:cell-cell signaling"/>
    <property type="evidence" value="ECO:0007669"/>
    <property type="project" value="TreeGrafter"/>
</dbReference>
<dbReference type="GO" id="GO:0007200">
    <property type="term" value="P:phospholipase C-activating G protein-coupled receptor signaling pathway"/>
    <property type="evidence" value="ECO:0007669"/>
    <property type="project" value="TreeGrafter"/>
</dbReference>
<dbReference type="GO" id="GO:0071880">
    <property type="term" value="P:adenylate cyclase-activating adrenergic receptor signaling pathway"/>
    <property type="evidence" value="ECO:0007669"/>
    <property type="project" value="TreeGrafter"/>
</dbReference>
<dbReference type="InterPro" id="IPR000276">
    <property type="entry name" value="GPCR_Rhodpsn"/>
</dbReference>
<feature type="transmembrane region" description="Helical" evidence="10">
    <location>
        <begin position="193"/>
        <end position="214"/>
    </location>
</feature>
<dbReference type="SMART" id="SM01381">
    <property type="entry name" value="7TM_GPCR_Srsx"/>
    <property type="match status" value="1"/>
</dbReference>
<proteinExistence type="inferred from homology"/>
<evidence type="ECO:0000256" key="2">
    <source>
        <dbReference type="ARBA" id="ARBA00022475"/>
    </source>
</evidence>
<evidence type="ECO:0000256" key="6">
    <source>
        <dbReference type="ARBA" id="ARBA00023136"/>
    </source>
</evidence>
<evidence type="ECO:0000259" key="11">
    <source>
        <dbReference type="PROSITE" id="PS50262"/>
    </source>
</evidence>
<evidence type="ECO:0000256" key="9">
    <source>
        <dbReference type="RuleBase" id="RU000688"/>
    </source>
</evidence>
<evidence type="ECO:0000256" key="4">
    <source>
        <dbReference type="ARBA" id="ARBA00022989"/>
    </source>
</evidence>
<dbReference type="Proteomes" id="UP000242188">
    <property type="component" value="Unassembled WGS sequence"/>
</dbReference>
<dbReference type="PROSITE" id="PS00237">
    <property type="entry name" value="G_PROTEIN_RECEP_F1_1"/>
    <property type="match status" value="1"/>
</dbReference>
<dbReference type="Pfam" id="PF00001">
    <property type="entry name" value="7tm_1"/>
    <property type="match status" value="1"/>
</dbReference>
<feature type="transmembrane region" description="Helical" evidence="10">
    <location>
        <begin position="153"/>
        <end position="173"/>
    </location>
</feature>
<feature type="transmembrane region" description="Helical" evidence="10">
    <location>
        <begin position="113"/>
        <end position="132"/>
    </location>
</feature>
<name>A0A210PPC4_MIZYE</name>
<keyword evidence="7 9" id="KW-0675">Receptor</keyword>
<feature type="transmembrane region" description="Helical" evidence="10">
    <location>
        <begin position="291"/>
        <end position="312"/>
    </location>
</feature>
<keyword evidence="3 9" id="KW-0812">Transmembrane</keyword>
<feature type="transmembrane region" description="Helical" evidence="10">
    <location>
        <begin position="37"/>
        <end position="62"/>
    </location>
</feature>
<keyword evidence="13" id="KW-1185">Reference proteome</keyword>
<dbReference type="InterPro" id="IPR017452">
    <property type="entry name" value="GPCR_Rhodpsn_7TM"/>
</dbReference>
<keyword evidence="8 9" id="KW-0807">Transducer</keyword>
<gene>
    <name evidence="12" type="ORF">KP79_PYT17262</name>
</gene>
<dbReference type="GO" id="GO:0005886">
    <property type="term" value="C:plasma membrane"/>
    <property type="evidence" value="ECO:0007669"/>
    <property type="project" value="UniProtKB-SubCell"/>
</dbReference>
<comment type="similarity">
    <text evidence="9">Belongs to the G-protein coupled receptor 1 family.</text>
</comment>
<organism evidence="12 13">
    <name type="scientific">Mizuhopecten yessoensis</name>
    <name type="common">Japanese scallop</name>
    <name type="synonym">Patinopecten yessoensis</name>
    <dbReference type="NCBI Taxonomy" id="6573"/>
    <lineage>
        <taxon>Eukaryota</taxon>
        <taxon>Metazoa</taxon>
        <taxon>Spiralia</taxon>
        <taxon>Lophotrochozoa</taxon>
        <taxon>Mollusca</taxon>
        <taxon>Bivalvia</taxon>
        <taxon>Autobranchia</taxon>
        <taxon>Pteriomorphia</taxon>
        <taxon>Pectinida</taxon>
        <taxon>Pectinoidea</taxon>
        <taxon>Pectinidae</taxon>
        <taxon>Mizuhopecten</taxon>
    </lineage>
</organism>
<dbReference type="STRING" id="6573.A0A210PPC4"/>
<reference evidence="12 13" key="1">
    <citation type="journal article" date="2017" name="Nat. Ecol. Evol.">
        <title>Scallop genome provides insights into evolution of bilaterian karyotype and development.</title>
        <authorList>
            <person name="Wang S."/>
            <person name="Zhang J."/>
            <person name="Jiao W."/>
            <person name="Li J."/>
            <person name="Xun X."/>
            <person name="Sun Y."/>
            <person name="Guo X."/>
            <person name="Huan P."/>
            <person name="Dong B."/>
            <person name="Zhang L."/>
            <person name="Hu X."/>
            <person name="Sun X."/>
            <person name="Wang J."/>
            <person name="Zhao C."/>
            <person name="Wang Y."/>
            <person name="Wang D."/>
            <person name="Huang X."/>
            <person name="Wang R."/>
            <person name="Lv J."/>
            <person name="Li Y."/>
            <person name="Zhang Z."/>
            <person name="Liu B."/>
            <person name="Lu W."/>
            <person name="Hui Y."/>
            <person name="Liang J."/>
            <person name="Zhou Z."/>
            <person name="Hou R."/>
            <person name="Li X."/>
            <person name="Liu Y."/>
            <person name="Li H."/>
            <person name="Ning X."/>
            <person name="Lin Y."/>
            <person name="Zhao L."/>
            <person name="Xing Q."/>
            <person name="Dou J."/>
            <person name="Li Y."/>
            <person name="Mao J."/>
            <person name="Guo H."/>
            <person name="Dou H."/>
            <person name="Li T."/>
            <person name="Mu C."/>
            <person name="Jiang W."/>
            <person name="Fu Q."/>
            <person name="Fu X."/>
            <person name="Miao Y."/>
            <person name="Liu J."/>
            <person name="Yu Q."/>
            <person name="Li R."/>
            <person name="Liao H."/>
            <person name="Li X."/>
            <person name="Kong Y."/>
            <person name="Jiang Z."/>
            <person name="Chourrout D."/>
            <person name="Li R."/>
            <person name="Bao Z."/>
        </authorList>
    </citation>
    <scope>NUCLEOTIDE SEQUENCE [LARGE SCALE GENOMIC DNA]</scope>
    <source>
        <strain evidence="12 13">PY_sf001</strain>
    </source>
</reference>
<dbReference type="PANTHER" id="PTHR24248:SF72">
    <property type="entry name" value="G-PROTEIN COUPLED RECEPTORS FAMILY 1 PROFILE DOMAIN-CONTAINING PROTEIN"/>
    <property type="match status" value="1"/>
</dbReference>
<protein>
    <submittedName>
        <fullName evidence="12">Alpha-1A adrenergic receptor</fullName>
    </submittedName>
</protein>
<keyword evidence="5 9" id="KW-0297">G-protein coupled receptor</keyword>